<keyword evidence="11" id="KW-1185">Reference proteome</keyword>
<dbReference type="GO" id="GO:0003941">
    <property type="term" value="F:L-serine ammonia-lyase activity"/>
    <property type="evidence" value="ECO:0007669"/>
    <property type="project" value="InterPro"/>
</dbReference>
<dbReference type="PANTHER" id="PTHR30182">
    <property type="entry name" value="L-SERINE DEHYDRATASE"/>
    <property type="match status" value="1"/>
</dbReference>
<evidence type="ECO:0000256" key="3">
    <source>
        <dbReference type="ARBA" id="ARBA00022485"/>
    </source>
</evidence>
<comment type="caution">
    <text evidence="10">The sequence shown here is derived from an EMBL/GenBank/DDBJ whole genome shotgun (WGS) entry which is preliminary data.</text>
</comment>
<comment type="cofactor">
    <cofactor evidence="1">
        <name>[4Fe-4S] cluster</name>
        <dbReference type="ChEBI" id="CHEBI:49883"/>
    </cofactor>
</comment>
<evidence type="ECO:0000256" key="2">
    <source>
        <dbReference type="ARBA" id="ARBA00022432"/>
    </source>
</evidence>
<feature type="compositionally biased region" description="Basic and acidic residues" evidence="8">
    <location>
        <begin position="136"/>
        <end position="145"/>
    </location>
</feature>
<gene>
    <name evidence="10" type="ORF">OHC33_011141</name>
</gene>
<dbReference type="SUPFAM" id="SSF143548">
    <property type="entry name" value="Serine metabolism enzymes domain"/>
    <property type="match status" value="1"/>
</dbReference>
<evidence type="ECO:0000256" key="5">
    <source>
        <dbReference type="ARBA" id="ARBA00023004"/>
    </source>
</evidence>
<dbReference type="Proteomes" id="UP001316803">
    <property type="component" value="Unassembled WGS sequence"/>
</dbReference>
<dbReference type="InterPro" id="IPR029009">
    <property type="entry name" value="ASB_dom_sf"/>
</dbReference>
<reference evidence="10 11" key="1">
    <citation type="submission" date="2022-12" db="EMBL/GenBank/DDBJ databases">
        <title>Genomic features and morphological characterization of a novel Knufia sp. strain isolated from spacecraft assembly facility.</title>
        <authorList>
            <person name="Teixeira M."/>
            <person name="Chander A.M."/>
            <person name="Stajich J.E."/>
            <person name="Venkateswaran K."/>
        </authorList>
    </citation>
    <scope>NUCLEOTIDE SEQUENCE [LARGE SCALE GENOMIC DNA]</scope>
    <source>
        <strain evidence="10 11">FJI-L2-BK-P2</strain>
    </source>
</reference>
<dbReference type="InterPro" id="IPR051318">
    <property type="entry name" value="Fe-S_L-Ser"/>
</dbReference>
<evidence type="ECO:0000259" key="9">
    <source>
        <dbReference type="Pfam" id="PF03315"/>
    </source>
</evidence>
<keyword evidence="5" id="KW-0408">Iron</keyword>
<evidence type="ECO:0000256" key="7">
    <source>
        <dbReference type="ARBA" id="ARBA00023239"/>
    </source>
</evidence>
<proteinExistence type="predicted"/>
<feature type="region of interest" description="Disordered" evidence="8">
    <location>
        <begin position="89"/>
        <end position="145"/>
    </location>
</feature>
<dbReference type="PANTHER" id="PTHR30182:SF1">
    <property type="entry name" value="L-SERINE DEHYDRATASE 1"/>
    <property type="match status" value="1"/>
</dbReference>
<dbReference type="GO" id="GO:0046872">
    <property type="term" value="F:metal ion binding"/>
    <property type="evidence" value="ECO:0007669"/>
    <property type="project" value="UniProtKB-KW"/>
</dbReference>
<evidence type="ECO:0000313" key="10">
    <source>
        <dbReference type="EMBL" id="KAK5947825.1"/>
    </source>
</evidence>
<dbReference type="Gene3D" id="3.30.1330.90">
    <property type="entry name" value="D-3-phosphoglycerate dehydrogenase, domain 3"/>
    <property type="match status" value="1"/>
</dbReference>
<dbReference type="AlphaFoldDB" id="A0AAN8I319"/>
<dbReference type="GO" id="GO:0051539">
    <property type="term" value="F:4 iron, 4 sulfur cluster binding"/>
    <property type="evidence" value="ECO:0007669"/>
    <property type="project" value="UniProtKB-KW"/>
</dbReference>
<name>A0AAN8I319_9EURO</name>
<protein>
    <recommendedName>
        <fullName evidence="9">Serine dehydratase beta chain domain-containing protein</fullName>
    </recommendedName>
</protein>
<dbReference type="GO" id="GO:0006094">
    <property type="term" value="P:gluconeogenesis"/>
    <property type="evidence" value="ECO:0007669"/>
    <property type="project" value="UniProtKB-KW"/>
</dbReference>
<evidence type="ECO:0000256" key="8">
    <source>
        <dbReference type="SAM" id="MobiDB-lite"/>
    </source>
</evidence>
<feature type="compositionally biased region" description="Polar residues" evidence="8">
    <location>
        <begin position="113"/>
        <end position="135"/>
    </location>
</feature>
<feature type="domain" description="Serine dehydratase beta chain" evidence="9">
    <location>
        <begin position="39"/>
        <end position="130"/>
    </location>
</feature>
<sequence>MTQVPQNYGLGHRSLTIDAAAESQGDKCDTTSQEHALISTFDLFSIGIDPSSSHPVGPMRAGSIFVADLVEANFLHQVARIRISTYGSLASTGEGHMTPSASLLEPEGADVQTVDTSTQAAEASEMQAGQASYTDQDGKERAGKL</sequence>
<evidence type="ECO:0000256" key="6">
    <source>
        <dbReference type="ARBA" id="ARBA00023014"/>
    </source>
</evidence>
<organism evidence="10 11">
    <name type="scientific">Knufia fluminis</name>
    <dbReference type="NCBI Taxonomy" id="191047"/>
    <lineage>
        <taxon>Eukaryota</taxon>
        <taxon>Fungi</taxon>
        <taxon>Dikarya</taxon>
        <taxon>Ascomycota</taxon>
        <taxon>Pezizomycotina</taxon>
        <taxon>Eurotiomycetes</taxon>
        <taxon>Chaetothyriomycetidae</taxon>
        <taxon>Chaetothyriales</taxon>
        <taxon>Trichomeriaceae</taxon>
        <taxon>Knufia</taxon>
    </lineage>
</organism>
<keyword evidence="6" id="KW-0411">Iron-sulfur</keyword>
<accession>A0AAN8I319</accession>
<evidence type="ECO:0000256" key="4">
    <source>
        <dbReference type="ARBA" id="ARBA00022723"/>
    </source>
</evidence>
<keyword evidence="3" id="KW-0004">4Fe-4S</keyword>
<evidence type="ECO:0000313" key="11">
    <source>
        <dbReference type="Proteomes" id="UP001316803"/>
    </source>
</evidence>
<keyword evidence="4" id="KW-0479">Metal-binding</keyword>
<keyword evidence="2" id="KW-0312">Gluconeogenesis</keyword>
<dbReference type="EMBL" id="JAKLMC020000064">
    <property type="protein sequence ID" value="KAK5947825.1"/>
    <property type="molecule type" value="Genomic_DNA"/>
</dbReference>
<dbReference type="InterPro" id="IPR005131">
    <property type="entry name" value="Ser_deHydtase_bsu"/>
</dbReference>
<keyword evidence="7" id="KW-0456">Lyase</keyword>
<dbReference type="Pfam" id="PF03315">
    <property type="entry name" value="SDH_beta"/>
    <property type="match status" value="1"/>
</dbReference>
<evidence type="ECO:0000256" key="1">
    <source>
        <dbReference type="ARBA" id="ARBA00001966"/>
    </source>
</evidence>